<dbReference type="InterPro" id="IPR042556">
    <property type="entry name" value="AZUL_sf"/>
</dbReference>
<gene>
    <name evidence="8" type="ORF">TRFO_16322</name>
</gene>
<dbReference type="InterPro" id="IPR000569">
    <property type="entry name" value="HECT_dom"/>
</dbReference>
<comment type="catalytic activity">
    <reaction evidence="1">
        <text>S-ubiquitinyl-[E2 ubiquitin-conjugating enzyme]-L-cysteine + [acceptor protein]-L-lysine = [E2 ubiquitin-conjugating enzyme]-L-cysteine + N(6)-ubiquitinyl-[acceptor protein]-L-lysine.</text>
        <dbReference type="EC" id="2.3.2.26"/>
    </reaction>
</comment>
<dbReference type="EC" id="2.3.2.26" evidence="2"/>
<evidence type="ECO:0000256" key="5">
    <source>
        <dbReference type="PROSITE-ProRule" id="PRU00104"/>
    </source>
</evidence>
<keyword evidence="3" id="KW-0808">Transferase</keyword>
<dbReference type="GO" id="GO:0016874">
    <property type="term" value="F:ligase activity"/>
    <property type="evidence" value="ECO:0007669"/>
    <property type="project" value="UniProtKB-KW"/>
</dbReference>
<dbReference type="SUPFAM" id="SSF56204">
    <property type="entry name" value="Hect, E3 ligase catalytic domain"/>
    <property type="match status" value="1"/>
</dbReference>
<dbReference type="AlphaFoldDB" id="A0A1J4KUV7"/>
<dbReference type="Pfam" id="PF00632">
    <property type="entry name" value="HECT"/>
    <property type="match status" value="1"/>
</dbReference>
<dbReference type="Pfam" id="PF16558">
    <property type="entry name" value="AZUL"/>
    <property type="match status" value="1"/>
</dbReference>
<keyword evidence="4 5" id="KW-0833">Ubl conjugation pathway</keyword>
<dbReference type="CDD" id="cd00078">
    <property type="entry name" value="HECTc"/>
    <property type="match status" value="1"/>
</dbReference>
<evidence type="ECO:0000313" key="8">
    <source>
        <dbReference type="EMBL" id="OHT13462.1"/>
    </source>
</evidence>
<feature type="active site" description="Glycyl thioester intermediate" evidence="5">
    <location>
        <position position="823"/>
    </location>
</feature>
<dbReference type="VEuPathDB" id="TrichDB:TRFO_16322"/>
<dbReference type="OrthoDB" id="8068875at2759"/>
<dbReference type="Gene3D" id="6.10.130.10">
    <property type="entry name" value="Ubiquitin-protein ligase E3A, N-terminal zinc-binding domain (AZUL)"/>
    <property type="match status" value="1"/>
</dbReference>
<evidence type="ECO:0000256" key="3">
    <source>
        <dbReference type="ARBA" id="ARBA00022679"/>
    </source>
</evidence>
<comment type="caution">
    <text evidence="8">The sequence shown here is derived from an EMBL/GenBank/DDBJ whole genome shotgun (WGS) entry which is preliminary data.</text>
</comment>
<feature type="compositionally biased region" description="Polar residues" evidence="6">
    <location>
        <begin position="142"/>
        <end position="162"/>
    </location>
</feature>
<dbReference type="PANTHER" id="PTHR45700">
    <property type="entry name" value="UBIQUITIN-PROTEIN LIGASE E3C"/>
    <property type="match status" value="1"/>
</dbReference>
<dbReference type="GeneID" id="94833609"/>
<dbReference type="InterPro" id="IPR035983">
    <property type="entry name" value="Hect_E3_ubiquitin_ligase"/>
</dbReference>
<dbReference type="SMART" id="SM00119">
    <property type="entry name" value="HECTc"/>
    <property type="match status" value="1"/>
</dbReference>
<dbReference type="EMBL" id="MLAK01000519">
    <property type="protein sequence ID" value="OHT13462.1"/>
    <property type="molecule type" value="Genomic_DNA"/>
</dbReference>
<protein>
    <recommendedName>
        <fullName evidence="2">HECT-type E3 ubiquitin transferase</fullName>
        <ecNumber evidence="2">2.3.2.26</ecNumber>
    </recommendedName>
</protein>
<evidence type="ECO:0000259" key="7">
    <source>
        <dbReference type="PROSITE" id="PS50237"/>
    </source>
</evidence>
<evidence type="ECO:0000256" key="2">
    <source>
        <dbReference type="ARBA" id="ARBA00012485"/>
    </source>
</evidence>
<sequence length="855" mass="98093">MDIETLSRLYFHQFTFGCDKITCQNNFCARSHRFVFANISDTNQLKLISRNFAEKHGSDPHLCSEISETSLSPEFISNQNEFTNFAQKFVNIFHTLNFSHPNESSQSRNKQNSPHAQNLQNDQMNLTFAKVNQQHQNDDQNSKTNIDFENPKPNSKTISSPDPNKIYTKDLIVSLRRVFGDIESFSSMLKENNDFPLSISNPNIDDDFLYEFSSKISSIPHISAALLDCVNNIAQKLIHMNNFKNQNRNSSLNQTQNLNQSNIRISIFNIPININYNIINPQSDQQVERNNIQYNQTLQTNDNSSTNQGNFAHPLKRFSSLRALLLLFYFPSVISPQCSFTILDPLLKIFASLPEESTKVVLSWIAQLHNLRKQIIGACHFSISMYFATKNPPEVHSDHIKNTLDAMSVIHEANSFSEKPFQPSVFYNHHIDETIDLQQELDYRMNRNDHYASILSRPFILSLKSKANLCQLESQQLMSIMAFRTFILNAMNSDMRTSSNDLFLTLYIRRSHLVEDAVEQLSRQNHYSFLKKLKVVFEGESAVDVGGPSREFLYLISESLFSPDYGMFIFVNHNKYNWFSQCSFENERSFFLVGAIIGLAIHNSIVLPIRFPIVVYKRLLTPSKQLTIVDLAQVDPELSNSLKQVIEMHLRGEDVSQLCLTFSATIDNFDQKINVPLLEGIEMDLEVDNDNVLLYVESYVNFVLSSSIQSQFEAFRKGFEFTCRVPSYKLLDPEEMDILVSGEEVLDWGALQRCATYSGGYTSKSRAVKWFWELFQKLSNEEKLKFLKFATGTDRAPVGGLGKLKLVIQRGADPSRLPISHTCFNTFTLPDYRSKRVLEERVMMAIEQNEGFGIV</sequence>
<evidence type="ECO:0000256" key="4">
    <source>
        <dbReference type="ARBA" id="ARBA00022786"/>
    </source>
</evidence>
<dbReference type="Gene3D" id="3.30.2410.10">
    <property type="entry name" value="Hect, E3 ligase catalytic domain"/>
    <property type="match status" value="1"/>
</dbReference>
<dbReference type="GO" id="GO:0000209">
    <property type="term" value="P:protein polyubiquitination"/>
    <property type="evidence" value="ECO:0007669"/>
    <property type="project" value="InterPro"/>
</dbReference>
<reference evidence="8" key="1">
    <citation type="submission" date="2016-10" db="EMBL/GenBank/DDBJ databases">
        <authorList>
            <person name="Benchimol M."/>
            <person name="Almeida L.G."/>
            <person name="Vasconcelos A.T."/>
            <person name="Perreira-Neves A."/>
            <person name="Rosa I.A."/>
            <person name="Tasca T."/>
            <person name="Bogo M.R."/>
            <person name="de Souza W."/>
        </authorList>
    </citation>
    <scope>NUCLEOTIDE SEQUENCE [LARGE SCALE GENOMIC DNA]</scope>
    <source>
        <strain evidence="8">K</strain>
    </source>
</reference>
<keyword evidence="8" id="KW-0436">Ligase</keyword>
<name>A0A1J4KUV7_9EUKA</name>
<evidence type="ECO:0000256" key="6">
    <source>
        <dbReference type="SAM" id="MobiDB-lite"/>
    </source>
</evidence>
<feature type="domain" description="HECT" evidence="7">
    <location>
        <begin position="525"/>
        <end position="855"/>
    </location>
</feature>
<dbReference type="RefSeq" id="XP_068366598.1">
    <property type="nucleotide sequence ID" value="XM_068498905.1"/>
</dbReference>
<dbReference type="InterPro" id="IPR044611">
    <property type="entry name" value="E3A/B/C-like"/>
</dbReference>
<dbReference type="GO" id="GO:0061630">
    <property type="term" value="F:ubiquitin protein ligase activity"/>
    <property type="evidence" value="ECO:0007669"/>
    <property type="project" value="UniProtKB-EC"/>
</dbReference>
<dbReference type="PANTHER" id="PTHR45700:SF8">
    <property type="entry name" value="HECT-TYPE E3 UBIQUITIN TRANSFERASE"/>
    <property type="match status" value="1"/>
</dbReference>
<dbReference type="FunFam" id="3.30.2410.10:FF:000003">
    <property type="entry name" value="probable E3 ubiquitin-protein ligase HERC4 isoform X1"/>
    <property type="match status" value="1"/>
</dbReference>
<feature type="region of interest" description="Disordered" evidence="6">
    <location>
        <begin position="133"/>
        <end position="163"/>
    </location>
</feature>
<dbReference type="PROSITE" id="PS50237">
    <property type="entry name" value="HECT"/>
    <property type="match status" value="1"/>
</dbReference>
<dbReference type="Gene3D" id="3.30.2160.10">
    <property type="entry name" value="Hect, E3 ligase catalytic domain"/>
    <property type="match status" value="1"/>
</dbReference>
<accession>A0A1J4KUV7</accession>
<organism evidence="8 9">
    <name type="scientific">Tritrichomonas foetus</name>
    <dbReference type="NCBI Taxonomy" id="1144522"/>
    <lineage>
        <taxon>Eukaryota</taxon>
        <taxon>Metamonada</taxon>
        <taxon>Parabasalia</taxon>
        <taxon>Tritrichomonadida</taxon>
        <taxon>Tritrichomonadidae</taxon>
        <taxon>Tritrichomonas</taxon>
    </lineage>
</organism>
<proteinExistence type="predicted"/>
<evidence type="ECO:0000313" key="9">
    <source>
        <dbReference type="Proteomes" id="UP000179807"/>
    </source>
</evidence>
<keyword evidence="9" id="KW-1185">Reference proteome</keyword>
<dbReference type="Proteomes" id="UP000179807">
    <property type="component" value="Unassembled WGS sequence"/>
</dbReference>
<dbReference type="InterPro" id="IPR032353">
    <property type="entry name" value="AZUL"/>
</dbReference>
<dbReference type="Gene3D" id="3.90.1750.10">
    <property type="entry name" value="Hect, E3 ligase catalytic domains"/>
    <property type="match status" value="1"/>
</dbReference>
<evidence type="ECO:0000256" key="1">
    <source>
        <dbReference type="ARBA" id="ARBA00000885"/>
    </source>
</evidence>